<organism evidence="1 2">
    <name type="scientific">Pseudoduganella chitinolytica</name>
    <dbReference type="NCBI Taxonomy" id="34070"/>
    <lineage>
        <taxon>Bacteria</taxon>
        <taxon>Pseudomonadati</taxon>
        <taxon>Pseudomonadota</taxon>
        <taxon>Betaproteobacteria</taxon>
        <taxon>Burkholderiales</taxon>
        <taxon>Oxalobacteraceae</taxon>
        <taxon>Telluria group</taxon>
        <taxon>Pseudoduganella</taxon>
    </lineage>
</organism>
<reference evidence="1 2" key="1">
    <citation type="submission" date="2023-02" db="EMBL/GenBank/DDBJ databases">
        <title>Gemone sequence of Telluria chitinolytica ACM 3522T.</title>
        <authorList>
            <person name="Frediansyah A."/>
            <person name="Miess H."/>
            <person name="Gross H."/>
        </authorList>
    </citation>
    <scope>NUCLEOTIDE SEQUENCE [LARGE SCALE GENOMIC DNA]</scope>
    <source>
        <strain evidence="1 2">ACM 3522</strain>
    </source>
</reference>
<accession>A0ABY8B9V3</accession>
<dbReference type="SUPFAM" id="SSF54285">
    <property type="entry name" value="MoaD/ThiS"/>
    <property type="match status" value="1"/>
</dbReference>
<dbReference type="PANTHER" id="PTHR38031">
    <property type="entry name" value="SULFUR CARRIER PROTEIN SLR0821-RELATED"/>
    <property type="match status" value="1"/>
</dbReference>
<dbReference type="CDD" id="cd17040">
    <property type="entry name" value="Ubl_MoaD_like"/>
    <property type="match status" value="1"/>
</dbReference>
<proteinExistence type="predicted"/>
<dbReference type="InterPro" id="IPR012675">
    <property type="entry name" value="Beta-grasp_dom_sf"/>
</dbReference>
<dbReference type="Gene3D" id="3.10.20.30">
    <property type="match status" value="1"/>
</dbReference>
<evidence type="ECO:0000313" key="1">
    <source>
        <dbReference type="EMBL" id="WEF31768.1"/>
    </source>
</evidence>
<sequence length="89" mass="9931">MATLIFTQQLARFLPVPQLATDAATLRAALDEVFADNQRLQGYVLDDQGRLRENVVIFIDGRRTRDRVRLDDPLAPDSTIHILQALSGG</sequence>
<dbReference type="Pfam" id="PF02597">
    <property type="entry name" value="ThiS"/>
    <property type="match status" value="1"/>
</dbReference>
<protein>
    <submittedName>
        <fullName evidence="1">MoaD/ThiS family protein</fullName>
    </submittedName>
</protein>
<dbReference type="InterPro" id="IPR052045">
    <property type="entry name" value="Sulfur_Carrier/Prot_Modifier"/>
</dbReference>
<dbReference type="InterPro" id="IPR016155">
    <property type="entry name" value="Mopterin_synth/thiamin_S_b"/>
</dbReference>
<keyword evidence="2" id="KW-1185">Reference proteome</keyword>
<dbReference type="PANTHER" id="PTHR38031:SF1">
    <property type="entry name" value="SULFUR CARRIER PROTEIN CYSO"/>
    <property type="match status" value="1"/>
</dbReference>
<dbReference type="EMBL" id="CP119083">
    <property type="protein sequence ID" value="WEF31768.1"/>
    <property type="molecule type" value="Genomic_DNA"/>
</dbReference>
<gene>
    <name evidence="1" type="ORF">PX653_20355</name>
</gene>
<dbReference type="InterPro" id="IPR003749">
    <property type="entry name" value="ThiS/MoaD-like"/>
</dbReference>
<evidence type="ECO:0000313" key="2">
    <source>
        <dbReference type="Proteomes" id="UP001216510"/>
    </source>
</evidence>
<dbReference type="RefSeq" id="WP_277414537.1">
    <property type="nucleotide sequence ID" value="NZ_CP119083.1"/>
</dbReference>
<dbReference type="Proteomes" id="UP001216510">
    <property type="component" value="Chromosome"/>
</dbReference>
<name>A0ABY8B9V3_9BURK</name>